<dbReference type="EMBL" id="MU858047">
    <property type="protein sequence ID" value="KAK4219688.1"/>
    <property type="molecule type" value="Genomic_DNA"/>
</dbReference>
<feature type="region of interest" description="Disordered" evidence="1">
    <location>
        <begin position="188"/>
        <end position="266"/>
    </location>
</feature>
<keyword evidence="3" id="KW-1185">Reference proteome</keyword>
<sequence length="331" mass="36551">MGSLMRADALLANWKLRLPQKHQRLQVAKTGEMDHIMLQSHLLFHSLRVLLHENINDACKTNHDDVMNLLHENSGLEASGAGISLVTVYPRLLISSPLSIAFLSRCAMASLRSYRVSRDDTFSFDDYDFARDNLRLALGALRQASTRWKLAQTESKQLRTLAREYYSPSSPARSVRVGPTVLSRPHQISEAAIPVQPAPGTTTSTRTGRQRSLSTNPSFGHFSHSTFATLSDHHDQDQNDGSNQQPHHRGTPKGNGASHHVSDSLSSNSITTAGFHLLESSCHGTSSSNSMVDHLFPSSPSFPQGSYDYAHLDPSDGYSGDDMDDGLRFWE</sequence>
<comment type="caution">
    <text evidence="2">The sequence shown here is derived from an EMBL/GenBank/DDBJ whole genome shotgun (WGS) entry which is preliminary data.</text>
</comment>
<organism evidence="2 3">
    <name type="scientific">Rhypophila decipiens</name>
    <dbReference type="NCBI Taxonomy" id="261697"/>
    <lineage>
        <taxon>Eukaryota</taxon>
        <taxon>Fungi</taxon>
        <taxon>Dikarya</taxon>
        <taxon>Ascomycota</taxon>
        <taxon>Pezizomycotina</taxon>
        <taxon>Sordariomycetes</taxon>
        <taxon>Sordariomycetidae</taxon>
        <taxon>Sordariales</taxon>
        <taxon>Naviculisporaceae</taxon>
        <taxon>Rhypophila</taxon>
    </lineage>
</organism>
<reference evidence="2" key="2">
    <citation type="submission" date="2023-05" db="EMBL/GenBank/DDBJ databases">
        <authorList>
            <consortium name="Lawrence Berkeley National Laboratory"/>
            <person name="Steindorff A."/>
            <person name="Hensen N."/>
            <person name="Bonometti L."/>
            <person name="Westerberg I."/>
            <person name="Brannstrom I.O."/>
            <person name="Guillou S."/>
            <person name="Cros-Aarteil S."/>
            <person name="Calhoun S."/>
            <person name="Haridas S."/>
            <person name="Kuo A."/>
            <person name="Mondo S."/>
            <person name="Pangilinan J."/>
            <person name="Riley R."/>
            <person name="Labutti K."/>
            <person name="Andreopoulos B."/>
            <person name="Lipzen A."/>
            <person name="Chen C."/>
            <person name="Yanf M."/>
            <person name="Daum C."/>
            <person name="Ng V."/>
            <person name="Clum A."/>
            <person name="Ohm R."/>
            <person name="Martin F."/>
            <person name="Silar P."/>
            <person name="Natvig D."/>
            <person name="Lalanne C."/>
            <person name="Gautier V."/>
            <person name="Ament-Velasquez S.L."/>
            <person name="Kruys A."/>
            <person name="Hutchinson M.I."/>
            <person name="Powell A.J."/>
            <person name="Barry K."/>
            <person name="Miller A.N."/>
            <person name="Grigoriev I.V."/>
            <person name="Debuchy R."/>
            <person name="Gladieux P."/>
            <person name="Thoren M.H."/>
            <person name="Johannesson H."/>
        </authorList>
    </citation>
    <scope>NUCLEOTIDE SEQUENCE</scope>
    <source>
        <strain evidence="2">PSN293</strain>
    </source>
</reference>
<gene>
    <name evidence="2" type="ORF">QBC37DRAFT_409537</name>
</gene>
<evidence type="ECO:0000313" key="2">
    <source>
        <dbReference type="EMBL" id="KAK4219688.1"/>
    </source>
</evidence>
<reference evidence="2" key="1">
    <citation type="journal article" date="2023" name="Mol. Phylogenet. Evol.">
        <title>Genome-scale phylogeny and comparative genomics of the fungal order Sordariales.</title>
        <authorList>
            <person name="Hensen N."/>
            <person name="Bonometti L."/>
            <person name="Westerberg I."/>
            <person name="Brannstrom I.O."/>
            <person name="Guillou S."/>
            <person name="Cros-Aarteil S."/>
            <person name="Calhoun S."/>
            <person name="Haridas S."/>
            <person name="Kuo A."/>
            <person name="Mondo S."/>
            <person name="Pangilinan J."/>
            <person name="Riley R."/>
            <person name="LaButti K."/>
            <person name="Andreopoulos B."/>
            <person name="Lipzen A."/>
            <person name="Chen C."/>
            <person name="Yan M."/>
            <person name="Daum C."/>
            <person name="Ng V."/>
            <person name="Clum A."/>
            <person name="Steindorff A."/>
            <person name="Ohm R.A."/>
            <person name="Martin F."/>
            <person name="Silar P."/>
            <person name="Natvig D.O."/>
            <person name="Lalanne C."/>
            <person name="Gautier V."/>
            <person name="Ament-Velasquez S.L."/>
            <person name="Kruys A."/>
            <person name="Hutchinson M.I."/>
            <person name="Powell A.J."/>
            <person name="Barry K."/>
            <person name="Miller A.N."/>
            <person name="Grigoriev I.V."/>
            <person name="Debuchy R."/>
            <person name="Gladieux P."/>
            <person name="Hiltunen Thoren M."/>
            <person name="Johannesson H."/>
        </authorList>
    </citation>
    <scope>NUCLEOTIDE SEQUENCE</scope>
    <source>
        <strain evidence="2">PSN293</strain>
    </source>
</reference>
<evidence type="ECO:0000313" key="3">
    <source>
        <dbReference type="Proteomes" id="UP001301769"/>
    </source>
</evidence>
<name>A0AAN6YJQ7_9PEZI</name>
<dbReference type="Proteomes" id="UP001301769">
    <property type="component" value="Unassembled WGS sequence"/>
</dbReference>
<protein>
    <submittedName>
        <fullName evidence="2">Uncharacterized protein</fullName>
    </submittedName>
</protein>
<feature type="compositionally biased region" description="Low complexity" evidence="1">
    <location>
        <begin position="201"/>
        <end position="215"/>
    </location>
</feature>
<evidence type="ECO:0000256" key="1">
    <source>
        <dbReference type="SAM" id="MobiDB-lite"/>
    </source>
</evidence>
<proteinExistence type="predicted"/>
<dbReference type="AlphaFoldDB" id="A0AAN6YJQ7"/>
<dbReference type="CDD" id="cd12148">
    <property type="entry name" value="fungal_TF_MHR"/>
    <property type="match status" value="1"/>
</dbReference>
<accession>A0AAN6YJQ7</accession>